<gene>
    <name evidence="2" type="ORF">NDU88_006512</name>
</gene>
<protein>
    <submittedName>
        <fullName evidence="2">Uncharacterized protein</fullName>
    </submittedName>
</protein>
<dbReference type="AlphaFoldDB" id="A0AAV7QKZ0"/>
<evidence type="ECO:0000313" key="3">
    <source>
        <dbReference type="Proteomes" id="UP001066276"/>
    </source>
</evidence>
<reference evidence="2" key="1">
    <citation type="journal article" date="2022" name="bioRxiv">
        <title>Sequencing and chromosome-scale assembly of the giantPleurodeles waltlgenome.</title>
        <authorList>
            <person name="Brown T."/>
            <person name="Elewa A."/>
            <person name="Iarovenko S."/>
            <person name="Subramanian E."/>
            <person name="Araus A.J."/>
            <person name="Petzold A."/>
            <person name="Susuki M."/>
            <person name="Suzuki K.-i.T."/>
            <person name="Hayashi T."/>
            <person name="Toyoda A."/>
            <person name="Oliveira C."/>
            <person name="Osipova E."/>
            <person name="Leigh N.D."/>
            <person name="Simon A."/>
            <person name="Yun M.H."/>
        </authorList>
    </citation>
    <scope>NUCLEOTIDE SEQUENCE</scope>
    <source>
        <strain evidence="2">20211129_DDA</strain>
        <tissue evidence="2">Liver</tissue>
    </source>
</reference>
<comment type="caution">
    <text evidence="2">The sequence shown here is derived from an EMBL/GenBank/DDBJ whole genome shotgun (WGS) entry which is preliminary data.</text>
</comment>
<evidence type="ECO:0000256" key="1">
    <source>
        <dbReference type="SAM" id="MobiDB-lite"/>
    </source>
</evidence>
<name>A0AAV7QKZ0_PLEWA</name>
<accession>A0AAV7QKZ0</accession>
<organism evidence="2 3">
    <name type="scientific">Pleurodeles waltl</name>
    <name type="common">Iberian ribbed newt</name>
    <dbReference type="NCBI Taxonomy" id="8319"/>
    <lineage>
        <taxon>Eukaryota</taxon>
        <taxon>Metazoa</taxon>
        <taxon>Chordata</taxon>
        <taxon>Craniata</taxon>
        <taxon>Vertebrata</taxon>
        <taxon>Euteleostomi</taxon>
        <taxon>Amphibia</taxon>
        <taxon>Batrachia</taxon>
        <taxon>Caudata</taxon>
        <taxon>Salamandroidea</taxon>
        <taxon>Salamandridae</taxon>
        <taxon>Pleurodelinae</taxon>
        <taxon>Pleurodeles</taxon>
    </lineage>
</organism>
<feature type="region of interest" description="Disordered" evidence="1">
    <location>
        <begin position="110"/>
        <end position="144"/>
    </location>
</feature>
<dbReference type="Proteomes" id="UP001066276">
    <property type="component" value="Chromosome 6"/>
</dbReference>
<dbReference type="EMBL" id="JANPWB010000010">
    <property type="protein sequence ID" value="KAJ1140152.1"/>
    <property type="molecule type" value="Genomic_DNA"/>
</dbReference>
<feature type="compositionally biased region" description="Low complexity" evidence="1">
    <location>
        <begin position="127"/>
        <end position="144"/>
    </location>
</feature>
<evidence type="ECO:0000313" key="2">
    <source>
        <dbReference type="EMBL" id="KAJ1140152.1"/>
    </source>
</evidence>
<keyword evidence="3" id="KW-1185">Reference proteome</keyword>
<proteinExistence type="predicted"/>
<sequence length="144" mass="15555">MFKRPTTPAAPAPPARSERFDTAASKYPFNDLIVSRDSALLSRHVGDTSALVQWSSARAQRTGTQTCPAHCVICGLVSRLALARAAPLSWHQCLPRIYYTVSRIDLKQQAAPSSVNDRRREAAGSRAPGAGMEEPGLGELLGIR</sequence>